<dbReference type="Pfam" id="PF14310">
    <property type="entry name" value="Fn3-like"/>
    <property type="match status" value="1"/>
</dbReference>
<dbReference type="EMBL" id="MPTC01000025">
    <property type="protein sequence ID" value="OMD37031.1"/>
    <property type="molecule type" value="Genomic_DNA"/>
</dbReference>
<dbReference type="PANTHER" id="PTHR30620">
    <property type="entry name" value="PERIPLASMIC BETA-GLUCOSIDASE-RELATED"/>
    <property type="match status" value="1"/>
</dbReference>
<dbReference type="InterPro" id="IPR036962">
    <property type="entry name" value="Glyco_hydro_3_N_sf"/>
</dbReference>
<comment type="similarity">
    <text evidence="2 7">Belongs to the glycosyl hydrolase 3 family.</text>
</comment>
<dbReference type="PRINTS" id="PR00133">
    <property type="entry name" value="GLHYDRLASE3"/>
</dbReference>
<sequence>MKDQQLTSLLNQMTLEEKIAQLQQLAANFYEGAEEGGQITGPMASMGITDHMIENSGSVLGLSGAEQVIAVQEAHLRKNRLGIPLLMMADIVHGFKTIFPVPLAIGCSWDMERAELSAEIAAKEAAVSGVHITFAPMADLVRDPRWGRVMESTGEDPYLNGRFARAFVRGFQGNDLTDDVNRLAACVKHFAAYGLSEGGRDYNTVDLSERQLREYYLPAYRAALDEGAEMVMTSFNTIDGIPINGNVKLLRQLLREEWGFDGVLISDWGAVKELIPHGVAEDEAEAALKAIKASVDIEMMTECYVHQLPSLVADGQVDESIIDEAVLRILKLKQRLGLFENPLRGADIEKEREVIFCEAHRTAARELAVKSCVLLKNDQVLPLATEQRIALIGPFANNGDILGPWSWLGSTEEASRLAPALEARAAAGKVTVAEGSGIESFTEEQWLEAKAAALEVDVIVLALGEHSDMSGEAGSRSDIRLPEAQRELLQRMKTLGKPVVVVLFNGRPLDLSGVIENADAILEAWFPGSEGGAAITSLLYGDENPSGRLTMSFPVSVGQIPVYYNHFNTGRPLHVPGADKRYVSQYLDIPNEPFLPFGFGLSYTTFSYSEPILSGVIMTKDQPIKVTVTVTNTGNVHGEEVVQLYIRDISGEVVRPMKELKDFVKISLSPGESKEVSFTLTEEQLRYYHSDLSFSSDPGQFKLFVGPNSQEVKERDFRLALDYVEYKRH</sequence>
<dbReference type="InterPro" id="IPR017853">
    <property type="entry name" value="GH"/>
</dbReference>
<evidence type="ECO:0000256" key="2">
    <source>
        <dbReference type="ARBA" id="ARBA00005336"/>
    </source>
</evidence>
<evidence type="ECO:0000259" key="8">
    <source>
        <dbReference type="SMART" id="SM01217"/>
    </source>
</evidence>
<dbReference type="Proteomes" id="UP000187439">
    <property type="component" value="Unassembled WGS sequence"/>
</dbReference>
<dbReference type="InterPro" id="IPR026891">
    <property type="entry name" value="Fn3-like"/>
</dbReference>
<dbReference type="Gene3D" id="2.60.40.10">
    <property type="entry name" value="Immunoglobulins"/>
    <property type="match status" value="1"/>
</dbReference>
<dbReference type="SUPFAM" id="SSF52279">
    <property type="entry name" value="Beta-D-glucan exohydrolase, C-terminal domain"/>
    <property type="match status" value="1"/>
</dbReference>
<dbReference type="NCBIfam" id="NF011678">
    <property type="entry name" value="PRK15098.1"/>
    <property type="match status" value="1"/>
</dbReference>
<dbReference type="InterPro" id="IPR019800">
    <property type="entry name" value="Glyco_hydro_3_AS"/>
</dbReference>
<evidence type="ECO:0000256" key="5">
    <source>
        <dbReference type="ARBA" id="ARBA00022801"/>
    </source>
</evidence>
<evidence type="ECO:0000256" key="7">
    <source>
        <dbReference type="RuleBase" id="RU361161"/>
    </source>
</evidence>
<protein>
    <recommendedName>
        <fullName evidence="3">beta-glucosidase</fullName>
        <ecNumber evidence="3">3.2.1.21</ecNumber>
    </recommendedName>
</protein>
<evidence type="ECO:0000256" key="3">
    <source>
        <dbReference type="ARBA" id="ARBA00012744"/>
    </source>
</evidence>
<dbReference type="InterPro" id="IPR013783">
    <property type="entry name" value="Ig-like_fold"/>
</dbReference>
<dbReference type="PANTHER" id="PTHR30620:SF16">
    <property type="entry name" value="LYSOSOMAL BETA GLUCOSIDASE"/>
    <property type="match status" value="1"/>
</dbReference>
<dbReference type="GO" id="GO:0009251">
    <property type="term" value="P:glucan catabolic process"/>
    <property type="evidence" value="ECO:0007669"/>
    <property type="project" value="TreeGrafter"/>
</dbReference>
<evidence type="ECO:0000313" key="9">
    <source>
        <dbReference type="EMBL" id="OMD37031.1"/>
    </source>
</evidence>
<dbReference type="PROSITE" id="PS00775">
    <property type="entry name" value="GLYCOSYL_HYDROL_F3"/>
    <property type="match status" value="1"/>
</dbReference>
<dbReference type="InterPro" id="IPR051915">
    <property type="entry name" value="Cellulose_Degrad_GH3"/>
</dbReference>
<keyword evidence="4" id="KW-0732">Signal</keyword>
<dbReference type="GO" id="GO:0008422">
    <property type="term" value="F:beta-glucosidase activity"/>
    <property type="evidence" value="ECO:0007669"/>
    <property type="project" value="UniProtKB-EC"/>
</dbReference>
<dbReference type="OrthoDB" id="9805821at2"/>
<dbReference type="Pfam" id="PF01915">
    <property type="entry name" value="Glyco_hydro_3_C"/>
    <property type="match status" value="1"/>
</dbReference>
<evidence type="ECO:0000313" key="10">
    <source>
        <dbReference type="Proteomes" id="UP000187439"/>
    </source>
</evidence>
<dbReference type="InterPro" id="IPR036881">
    <property type="entry name" value="Glyco_hydro_3_C_sf"/>
</dbReference>
<reference evidence="9 10" key="1">
    <citation type="submission" date="2016-10" db="EMBL/GenBank/DDBJ databases">
        <title>Paenibacillus species isolates.</title>
        <authorList>
            <person name="Beno S.M."/>
        </authorList>
    </citation>
    <scope>NUCLEOTIDE SEQUENCE [LARGE SCALE GENOMIC DNA]</scope>
    <source>
        <strain evidence="9 10">FSL H7-0710</strain>
    </source>
</reference>
<evidence type="ECO:0000256" key="6">
    <source>
        <dbReference type="ARBA" id="ARBA00023295"/>
    </source>
</evidence>
<name>A0A1R0XPH2_9BACL</name>
<comment type="catalytic activity">
    <reaction evidence="1">
        <text>Hydrolysis of terminal, non-reducing beta-D-glucosyl residues with release of beta-D-glucose.</text>
        <dbReference type="EC" id="3.2.1.21"/>
    </reaction>
</comment>
<proteinExistence type="inferred from homology"/>
<dbReference type="Pfam" id="PF00933">
    <property type="entry name" value="Glyco_hydro_3"/>
    <property type="match status" value="1"/>
</dbReference>
<evidence type="ECO:0000256" key="4">
    <source>
        <dbReference type="ARBA" id="ARBA00022729"/>
    </source>
</evidence>
<feature type="domain" description="Fibronectin type III-like" evidence="8">
    <location>
        <begin position="640"/>
        <end position="709"/>
    </location>
</feature>
<organism evidence="9 10">
    <name type="scientific">Paenibacillus odorifer</name>
    <dbReference type="NCBI Taxonomy" id="189426"/>
    <lineage>
        <taxon>Bacteria</taxon>
        <taxon>Bacillati</taxon>
        <taxon>Bacillota</taxon>
        <taxon>Bacilli</taxon>
        <taxon>Bacillales</taxon>
        <taxon>Paenibacillaceae</taxon>
        <taxon>Paenibacillus</taxon>
    </lineage>
</organism>
<keyword evidence="5 7" id="KW-0378">Hydrolase</keyword>
<dbReference type="AlphaFoldDB" id="A0A1R0XPH2"/>
<dbReference type="RefSeq" id="WP_076120768.1">
    <property type="nucleotide sequence ID" value="NZ_MPTC01000025.1"/>
</dbReference>
<accession>A0A1R0XPH2</accession>
<dbReference type="SUPFAM" id="SSF51445">
    <property type="entry name" value="(Trans)glycosidases"/>
    <property type="match status" value="1"/>
</dbReference>
<dbReference type="FunFam" id="2.60.40.10:FF:000495">
    <property type="entry name" value="Periplasmic beta-glucosidase"/>
    <property type="match status" value="1"/>
</dbReference>
<dbReference type="InterPro" id="IPR002772">
    <property type="entry name" value="Glyco_hydro_3_C"/>
</dbReference>
<evidence type="ECO:0000256" key="1">
    <source>
        <dbReference type="ARBA" id="ARBA00000448"/>
    </source>
</evidence>
<dbReference type="EC" id="3.2.1.21" evidence="3"/>
<keyword evidence="6 7" id="KW-0326">Glycosidase</keyword>
<dbReference type="Gene3D" id="3.20.20.300">
    <property type="entry name" value="Glycoside hydrolase, family 3, N-terminal domain"/>
    <property type="match status" value="1"/>
</dbReference>
<comment type="caution">
    <text evidence="9">The sequence shown here is derived from an EMBL/GenBank/DDBJ whole genome shotgun (WGS) entry which is preliminary data.</text>
</comment>
<dbReference type="InterPro" id="IPR001764">
    <property type="entry name" value="Glyco_hydro_3_N"/>
</dbReference>
<dbReference type="SMART" id="SM01217">
    <property type="entry name" value="Fn3_like"/>
    <property type="match status" value="1"/>
</dbReference>
<dbReference type="Gene3D" id="3.40.50.1700">
    <property type="entry name" value="Glycoside hydrolase family 3 C-terminal domain"/>
    <property type="match status" value="1"/>
</dbReference>
<gene>
    <name evidence="9" type="ORF">BSK52_22645</name>
</gene>